<keyword evidence="5" id="KW-1003">Cell membrane</keyword>
<feature type="transmembrane region" description="Helical" evidence="5">
    <location>
        <begin position="14"/>
        <end position="36"/>
    </location>
</feature>
<evidence type="ECO:0000256" key="4">
    <source>
        <dbReference type="ARBA" id="ARBA00023136"/>
    </source>
</evidence>
<dbReference type="GO" id="GO:0009060">
    <property type="term" value="P:aerobic respiration"/>
    <property type="evidence" value="ECO:0007669"/>
    <property type="project" value="TreeGrafter"/>
</dbReference>
<proteinExistence type="inferred from homology"/>
<dbReference type="GO" id="GO:0048038">
    <property type="term" value="F:quinone binding"/>
    <property type="evidence" value="ECO:0007669"/>
    <property type="project" value="UniProtKB-KW"/>
</dbReference>
<keyword evidence="5" id="KW-0830">Ubiquinone</keyword>
<feature type="transmembrane region" description="Helical" evidence="5">
    <location>
        <begin position="254"/>
        <end position="274"/>
    </location>
</feature>
<evidence type="ECO:0000256" key="2">
    <source>
        <dbReference type="ARBA" id="ARBA00022692"/>
    </source>
</evidence>
<dbReference type="PANTHER" id="PTHR11432:SF3">
    <property type="entry name" value="NADH-UBIQUINONE OXIDOREDUCTASE CHAIN 1"/>
    <property type="match status" value="1"/>
</dbReference>
<keyword evidence="5 6" id="KW-0520">NAD</keyword>
<dbReference type="NCBIfam" id="NF004741">
    <property type="entry name" value="PRK06076.1-2"/>
    <property type="match status" value="1"/>
</dbReference>
<comment type="similarity">
    <text evidence="5 6">Belongs to the complex I subunit 1 family.</text>
</comment>
<keyword evidence="5" id="KW-0874">Quinone</keyword>
<dbReference type="Pfam" id="PF00146">
    <property type="entry name" value="NADHdh"/>
    <property type="match status" value="1"/>
</dbReference>
<dbReference type="GO" id="GO:0003954">
    <property type="term" value="F:NADH dehydrogenase activity"/>
    <property type="evidence" value="ECO:0007669"/>
    <property type="project" value="TreeGrafter"/>
</dbReference>
<evidence type="ECO:0000256" key="3">
    <source>
        <dbReference type="ARBA" id="ARBA00022989"/>
    </source>
</evidence>
<comment type="subunit">
    <text evidence="5">NDH-1 is composed of 14 different subunits. Subunits NuoA, H, J, K, L, M, N constitute the membrane sector of the complex.</text>
</comment>
<dbReference type="PANTHER" id="PTHR11432">
    <property type="entry name" value="NADH DEHYDROGENASE SUBUNIT 1"/>
    <property type="match status" value="1"/>
</dbReference>
<name>A0A5B8U2H4_9ACTN</name>
<dbReference type="EC" id="7.1.1.-" evidence="5"/>
<feature type="transmembrane region" description="Helical" evidence="5">
    <location>
        <begin position="165"/>
        <end position="186"/>
    </location>
</feature>
<feature type="transmembrane region" description="Helical" evidence="5">
    <location>
        <begin position="198"/>
        <end position="217"/>
    </location>
</feature>
<dbReference type="GO" id="GO:0016655">
    <property type="term" value="F:oxidoreductase activity, acting on NAD(P)H, quinone or similar compound as acceptor"/>
    <property type="evidence" value="ECO:0007669"/>
    <property type="project" value="UniProtKB-UniRule"/>
</dbReference>
<dbReference type="AlphaFoldDB" id="A0A5B8U2H4"/>
<keyword evidence="5" id="KW-1278">Translocase</keyword>
<keyword evidence="8" id="KW-1185">Reference proteome</keyword>
<accession>A0A5B8U2H4</accession>
<feature type="transmembrane region" description="Helical" evidence="5">
    <location>
        <begin position="126"/>
        <end position="144"/>
    </location>
</feature>
<comment type="function">
    <text evidence="5">NDH-1 shuttles electrons from NADH, via FMN and iron-sulfur (Fe-S) centers, to quinones in the respiratory chain. The immediate electron acceptor for the enzyme in this species is believed to be ubiquinone. Couples the redox reaction to proton translocation (for every two electrons transferred, four hydrogen ions are translocated across the cytoplasmic membrane), and thus conserves the redox energy in a proton gradient. This subunit may bind ubiquinone.</text>
</comment>
<dbReference type="OrthoDB" id="9803734at2"/>
<comment type="subcellular location">
    <subcellularLocation>
        <location evidence="5 6">Cell membrane</location>
        <topology evidence="5 6">Multi-pass membrane protein</topology>
    </subcellularLocation>
    <subcellularLocation>
        <location evidence="1">Membrane</location>
        <topology evidence="1">Multi-pass membrane protein</topology>
    </subcellularLocation>
</comment>
<reference evidence="7 8" key="1">
    <citation type="journal article" date="2018" name="J. Microbiol.">
        <title>Baekduia soli gen. nov., sp. nov., a novel bacterium isolated from the soil of Baekdu Mountain and proposal of a novel family name, Baekduiaceae fam. nov.</title>
        <authorList>
            <person name="An D.S."/>
            <person name="Siddiqi M.Z."/>
            <person name="Kim K.H."/>
            <person name="Yu H.S."/>
            <person name="Im W.T."/>
        </authorList>
    </citation>
    <scope>NUCLEOTIDE SEQUENCE [LARGE SCALE GENOMIC DNA]</scope>
    <source>
        <strain evidence="7 8">BR7-21</strain>
    </source>
</reference>
<evidence type="ECO:0000256" key="6">
    <source>
        <dbReference type="RuleBase" id="RU000471"/>
    </source>
</evidence>
<dbReference type="InterPro" id="IPR001694">
    <property type="entry name" value="NADH_UbQ_OxRdtase_su1/FPO"/>
</dbReference>
<dbReference type="GO" id="GO:0005886">
    <property type="term" value="C:plasma membrane"/>
    <property type="evidence" value="ECO:0007669"/>
    <property type="project" value="UniProtKB-SubCell"/>
</dbReference>
<evidence type="ECO:0000256" key="1">
    <source>
        <dbReference type="ARBA" id="ARBA00004141"/>
    </source>
</evidence>
<gene>
    <name evidence="5 7" type="primary">nuoH</name>
    <name evidence="7" type="ORF">FSW04_06155</name>
</gene>
<dbReference type="KEGG" id="bsol:FSW04_06155"/>
<comment type="catalytic activity">
    <reaction evidence="5">
        <text>a quinone + NADH + 5 H(+)(in) = a quinol + NAD(+) + 4 H(+)(out)</text>
        <dbReference type="Rhea" id="RHEA:57888"/>
        <dbReference type="ChEBI" id="CHEBI:15378"/>
        <dbReference type="ChEBI" id="CHEBI:24646"/>
        <dbReference type="ChEBI" id="CHEBI:57540"/>
        <dbReference type="ChEBI" id="CHEBI:57945"/>
        <dbReference type="ChEBI" id="CHEBI:132124"/>
    </reaction>
</comment>
<organism evidence="7 8">
    <name type="scientific">Baekduia soli</name>
    <dbReference type="NCBI Taxonomy" id="496014"/>
    <lineage>
        <taxon>Bacteria</taxon>
        <taxon>Bacillati</taxon>
        <taxon>Actinomycetota</taxon>
        <taxon>Thermoleophilia</taxon>
        <taxon>Solirubrobacterales</taxon>
        <taxon>Baekduiaceae</taxon>
        <taxon>Baekduia</taxon>
    </lineage>
</organism>
<sequence length="342" mass="37507">MNPILADINYYEPWWMQIIKAVVIFAVGLQIIPVALMMDRKVMGRMQNRYGPNRVGPFGILTPIADIVKLLTKQQFRPRTSIGWLFVAAPLISIATAVAALAIVPFGDVQDIFGTKVGLYGVDASVGPLYLFAFGSVAFYGIMLGGWSSGSKYSFLGSMRAAAQLISYEVSQGLALVGVVMTAQSLSLVDIVKGQAGMWYIVPQFVGFIIFMVASFAETNRPPFDLTEADGEIIGGYNTEYGGGRFATYYFAEYLNMVVASAMMTTLFLGGWWLPFGIHPPGWVDPIVVLGKTIFFVFVFVWARATLPRLRYDQLMSLGWKVLLPLATLNALVTAIVLVVTD</sequence>
<evidence type="ECO:0000313" key="8">
    <source>
        <dbReference type="Proteomes" id="UP000321805"/>
    </source>
</evidence>
<keyword evidence="7" id="KW-0560">Oxidoreductase</keyword>
<keyword evidence="2 5" id="KW-0812">Transmembrane</keyword>
<feature type="transmembrane region" description="Helical" evidence="5">
    <location>
        <begin position="82"/>
        <end position="106"/>
    </location>
</feature>
<dbReference type="EMBL" id="CP042430">
    <property type="protein sequence ID" value="QEC47214.1"/>
    <property type="molecule type" value="Genomic_DNA"/>
</dbReference>
<dbReference type="HAMAP" id="MF_01350">
    <property type="entry name" value="NDH1_NuoH"/>
    <property type="match status" value="1"/>
</dbReference>
<feature type="transmembrane region" description="Helical" evidence="5">
    <location>
        <begin position="286"/>
        <end position="306"/>
    </location>
</feature>
<evidence type="ECO:0000313" key="7">
    <source>
        <dbReference type="EMBL" id="QEC47214.1"/>
    </source>
</evidence>
<dbReference type="Proteomes" id="UP000321805">
    <property type="component" value="Chromosome"/>
</dbReference>
<keyword evidence="4 5" id="KW-0472">Membrane</keyword>
<dbReference type="RefSeq" id="WP_146917409.1">
    <property type="nucleotide sequence ID" value="NZ_CP042430.1"/>
</dbReference>
<protein>
    <recommendedName>
        <fullName evidence="5">NADH-quinone oxidoreductase subunit H</fullName>
        <ecNumber evidence="5">7.1.1.-</ecNumber>
    </recommendedName>
    <alternativeName>
        <fullName evidence="5">NADH dehydrogenase I subunit H</fullName>
    </alternativeName>
    <alternativeName>
        <fullName evidence="5">NDH-1 subunit H</fullName>
    </alternativeName>
</protein>
<keyword evidence="3 5" id="KW-1133">Transmembrane helix</keyword>
<feature type="transmembrane region" description="Helical" evidence="5">
    <location>
        <begin position="318"/>
        <end position="340"/>
    </location>
</feature>
<evidence type="ECO:0000256" key="5">
    <source>
        <dbReference type="HAMAP-Rule" id="MF_01350"/>
    </source>
</evidence>